<dbReference type="Proteomes" id="UP000509303">
    <property type="component" value="Chromosome"/>
</dbReference>
<dbReference type="AlphaFoldDB" id="A0A7H8N1P2"/>
<keyword evidence="2" id="KW-0234">DNA repair</keyword>
<proteinExistence type="predicted"/>
<keyword evidence="4" id="KW-0175">Coiled coil</keyword>
<dbReference type="GO" id="GO:0006302">
    <property type="term" value="P:double-strand break repair"/>
    <property type="evidence" value="ECO:0007669"/>
    <property type="project" value="TreeGrafter"/>
</dbReference>
<keyword evidence="3" id="KW-0742">SOS response</keyword>
<sequence>MTEAEEPLAARIARQAKSSESDVRDVFATYGLPLTLTPARPRGLRLHRMRLAGLRTGTLEPGPFDTTFRFGSGLTALVASNLRGKTSVLELITWCLRGTPRDLQSGVRNWIRHLDLDIVVAGQPLGFRLDCTDGELVRAQVLTGPDVGSLETARTPDDTGQITALITASSAESYAQHTQAFMLDRLDLQPLLNTLNETGTQAHGWPAYYGAIYLPAGGDKVLLGDQMMGGLPGRLLQVFLDLPAAATLTRVRAAHDVRSSTAKRRKADAHNAFQQRREERERKESELREARARLAALPGPGEDESLTSLAAEAARRAREVADVQETWEGLMRVHRRAVEHRRREERLLNDVSESLTARLLFHGLDPQACPRCDQEIVEDRRLQERDHHACAICARPVTGEDTNPQEVQDEARLRLEQAKEAEATSHQALEAAEAELAQLTDLLAAAQTRLREARSVLLLPQRIQAQEDILRLEGALSVLPDLPENTGDPYESTIVNVLKAGVTVLDTDSKSAAERLFEDVNKEIADLGRRFGITSLEKVEINRAAQLKVIKDGGVADYFSKLSAGERLRLRIAVVIALLRVGAAHGLSTHPGLLLIDSPKAEEIQDLDAHSLVTELAKLADENSLQVLITTADLTLASGVLPKDRIVEAAEGRPMW</sequence>
<dbReference type="PANTHER" id="PTHR32182">
    <property type="entry name" value="DNA REPLICATION AND REPAIR PROTEIN RECF"/>
    <property type="match status" value="1"/>
</dbReference>
<gene>
    <name evidence="6" type="ORF">HUT08_00540</name>
</gene>
<dbReference type="EMBL" id="CP054929">
    <property type="protein sequence ID" value="QKW48279.1"/>
    <property type="molecule type" value="Genomic_DNA"/>
</dbReference>
<dbReference type="GO" id="GO:0009432">
    <property type="term" value="P:SOS response"/>
    <property type="evidence" value="ECO:0007669"/>
    <property type="project" value="UniProtKB-KW"/>
</dbReference>
<organism evidence="6 7">
    <name type="scientific">Streptomyces buecherae</name>
    <dbReference type="NCBI Taxonomy" id="2763006"/>
    <lineage>
        <taxon>Bacteria</taxon>
        <taxon>Bacillati</taxon>
        <taxon>Actinomycetota</taxon>
        <taxon>Actinomycetes</taxon>
        <taxon>Kitasatosporales</taxon>
        <taxon>Streptomycetaceae</taxon>
        <taxon>Streptomyces</taxon>
    </lineage>
</organism>
<dbReference type="SUPFAM" id="SSF52540">
    <property type="entry name" value="P-loop containing nucleoside triphosphate hydrolases"/>
    <property type="match status" value="1"/>
</dbReference>
<dbReference type="InterPro" id="IPR027417">
    <property type="entry name" value="P-loop_NTPase"/>
</dbReference>
<dbReference type="GO" id="GO:0000731">
    <property type="term" value="P:DNA synthesis involved in DNA repair"/>
    <property type="evidence" value="ECO:0007669"/>
    <property type="project" value="TreeGrafter"/>
</dbReference>
<keyword evidence="1" id="KW-0227">DNA damage</keyword>
<dbReference type="Gene3D" id="3.40.50.300">
    <property type="entry name" value="P-loop containing nucleotide triphosphate hydrolases"/>
    <property type="match status" value="2"/>
</dbReference>
<accession>A0A7H8N1P2</accession>
<feature type="compositionally biased region" description="Basic and acidic residues" evidence="5">
    <location>
        <begin position="275"/>
        <end position="287"/>
    </location>
</feature>
<protein>
    <submittedName>
        <fullName evidence="6">Uncharacterized protein</fullName>
    </submittedName>
</protein>
<evidence type="ECO:0000256" key="2">
    <source>
        <dbReference type="ARBA" id="ARBA00023204"/>
    </source>
</evidence>
<evidence type="ECO:0000256" key="5">
    <source>
        <dbReference type="SAM" id="MobiDB-lite"/>
    </source>
</evidence>
<feature type="coiled-coil region" evidence="4">
    <location>
        <begin position="415"/>
        <end position="456"/>
    </location>
</feature>
<feature type="region of interest" description="Disordered" evidence="5">
    <location>
        <begin position="258"/>
        <end position="287"/>
    </location>
</feature>
<evidence type="ECO:0000256" key="4">
    <source>
        <dbReference type="SAM" id="Coils"/>
    </source>
</evidence>
<evidence type="ECO:0000313" key="6">
    <source>
        <dbReference type="EMBL" id="QKW48279.1"/>
    </source>
</evidence>
<dbReference type="PANTHER" id="PTHR32182:SF0">
    <property type="entry name" value="DNA REPLICATION AND REPAIR PROTEIN RECF"/>
    <property type="match status" value="1"/>
</dbReference>
<name>A0A7H8N1P2_9ACTN</name>
<dbReference type="RefSeq" id="WP_176159976.1">
    <property type="nucleotide sequence ID" value="NZ_CP054929.1"/>
</dbReference>
<evidence type="ECO:0000256" key="3">
    <source>
        <dbReference type="ARBA" id="ARBA00023236"/>
    </source>
</evidence>
<evidence type="ECO:0000256" key="1">
    <source>
        <dbReference type="ARBA" id="ARBA00022763"/>
    </source>
</evidence>
<keyword evidence="7" id="KW-1185">Reference proteome</keyword>
<reference evidence="6 7" key="1">
    <citation type="submission" date="2020-06" db="EMBL/GenBank/DDBJ databases">
        <title>Genome mining for natural products.</title>
        <authorList>
            <person name="Zhang B."/>
            <person name="Shi J."/>
            <person name="Ge H."/>
        </authorList>
    </citation>
    <scope>NUCLEOTIDE SEQUENCE [LARGE SCALE GENOMIC DNA]</scope>
    <source>
        <strain evidence="6 7">NA00687</strain>
    </source>
</reference>
<evidence type="ECO:0000313" key="7">
    <source>
        <dbReference type="Proteomes" id="UP000509303"/>
    </source>
</evidence>